<proteinExistence type="predicted"/>
<sequence>MAGPVAGNQIAMWVFDDLVDFCRETSIARCMKFFFEQQIFDRRRFINRMREELQTSTNLLGQLTALIAELEAFPDPGEVFDKLMCLRDDVRDEQARVEDLNDCTARAQEKIEIKEEHVRVMEAEDDDG</sequence>
<organism evidence="1">
    <name type="scientific">Tanacetum cinerariifolium</name>
    <name type="common">Dalmatian daisy</name>
    <name type="synonym">Chrysanthemum cinerariifolium</name>
    <dbReference type="NCBI Taxonomy" id="118510"/>
    <lineage>
        <taxon>Eukaryota</taxon>
        <taxon>Viridiplantae</taxon>
        <taxon>Streptophyta</taxon>
        <taxon>Embryophyta</taxon>
        <taxon>Tracheophyta</taxon>
        <taxon>Spermatophyta</taxon>
        <taxon>Magnoliopsida</taxon>
        <taxon>eudicotyledons</taxon>
        <taxon>Gunneridae</taxon>
        <taxon>Pentapetalae</taxon>
        <taxon>asterids</taxon>
        <taxon>campanulids</taxon>
        <taxon>Asterales</taxon>
        <taxon>Asteraceae</taxon>
        <taxon>Asteroideae</taxon>
        <taxon>Anthemideae</taxon>
        <taxon>Anthemidinae</taxon>
        <taxon>Tanacetum</taxon>
    </lineage>
</organism>
<gene>
    <name evidence="1" type="ORF">Tci_058419</name>
</gene>
<dbReference type="EMBL" id="BKCJ010009323">
    <property type="protein sequence ID" value="GEU86441.1"/>
    <property type="molecule type" value="Genomic_DNA"/>
</dbReference>
<evidence type="ECO:0000313" key="1">
    <source>
        <dbReference type="EMBL" id="GEU86441.1"/>
    </source>
</evidence>
<dbReference type="AlphaFoldDB" id="A0A6L2NJL6"/>
<name>A0A6L2NJL6_TANCI</name>
<accession>A0A6L2NJL6</accession>
<reference evidence="1" key="1">
    <citation type="journal article" date="2019" name="Sci. Rep.">
        <title>Draft genome of Tanacetum cinerariifolium, the natural source of mosquito coil.</title>
        <authorList>
            <person name="Yamashiro T."/>
            <person name="Shiraishi A."/>
            <person name="Satake H."/>
            <person name="Nakayama K."/>
        </authorList>
    </citation>
    <scope>NUCLEOTIDE SEQUENCE</scope>
</reference>
<protein>
    <submittedName>
        <fullName evidence="1">Uncharacterized protein</fullName>
    </submittedName>
</protein>
<comment type="caution">
    <text evidence="1">The sequence shown here is derived from an EMBL/GenBank/DDBJ whole genome shotgun (WGS) entry which is preliminary data.</text>
</comment>